<dbReference type="EMBL" id="LT551723">
    <property type="protein sequence ID" value="SAL97305.1"/>
    <property type="molecule type" value="Genomic_DNA"/>
</dbReference>
<dbReference type="InterPro" id="IPR008271">
    <property type="entry name" value="Ser/Thr_kinase_AS"/>
</dbReference>
<dbReference type="InterPro" id="IPR017441">
    <property type="entry name" value="Protein_kinase_ATP_BS"/>
</dbReference>
<keyword evidence="2 3" id="KW-0067">ATP-binding</keyword>
<evidence type="ECO:0000259" key="6">
    <source>
        <dbReference type="PROSITE" id="PS50011"/>
    </source>
</evidence>
<dbReference type="InterPro" id="IPR000719">
    <property type="entry name" value="Prot_kinase_dom"/>
</dbReference>
<name>A0A163J5J6_ABSGL</name>
<keyword evidence="4" id="KW-0418">Kinase</keyword>
<proteinExistence type="inferred from homology"/>
<dbReference type="PROSITE" id="PS50011">
    <property type="entry name" value="PROTEIN_KINASE_DOM"/>
    <property type="match status" value="1"/>
</dbReference>
<dbReference type="Pfam" id="PF00069">
    <property type="entry name" value="Pkinase"/>
    <property type="match status" value="1"/>
</dbReference>
<evidence type="ECO:0000256" key="5">
    <source>
        <dbReference type="SAM" id="MobiDB-lite"/>
    </source>
</evidence>
<dbReference type="Gene3D" id="1.10.510.10">
    <property type="entry name" value="Transferase(Phosphotransferase) domain 1"/>
    <property type="match status" value="1"/>
</dbReference>
<dbReference type="PROSITE" id="PS00108">
    <property type="entry name" value="PROTEIN_KINASE_ST"/>
    <property type="match status" value="1"/>
</dbReference>
<feature type="binding site" evidence="3">
    <location>
        <position position="181"/>
    </location>
    <ligand>
        <name>ATP</name>
        <dbReference type="ChEBI" id="CHEBI:30616"/>
    </ligand>
</feature>
<dbReference type="AlphaFoldDB" id="A0A163J5J6"/>
<dbReference type="PANTHER" id="PTHR48015:SF35">
    <property type="entry name" value="SERINE_THREONINE-PROTEIN KINASE PAK"/>
    <property type="match status" value="1"/>
</dbReference>
<feature type="compositionally biased region" description="Low complexity" evidence="5">
    <location>
        <begin position="34"/>
        <end position="44"/>
    </location>
</feature>
<dbReference type="OMA" id="AITTIEM"/>
<dbReference type="GO" id="GO:0005524">
    <property type="term" value="F:ATP binding"/>
    <property type="evidence" value="ECO:0007669"/>
    <property type="project" value="UniProtKB-UniRule"/>
</dbReference>
<organism evidence="7">
    <name type="scientific">Absidia glauca</name>
    <name type="common">Pin mould</name>
    <dbReference type="NCBI Taxonomy" id="4829"/>
    <lineage>
        <taxon>Eukaryota</taxon>
        <taxon>Fungi</taxon>
        <taxon>Fungi incertae sedis</taxon>
        <taxon>Mucoromycota</taxon>
        <taxon>Mucoromycotina</taxon>
        <taxon>Mucoromycetes</taxon>
        <taxon>Mucorales</taxon>
        <taxon>Cunninghamellaceae</taxon>
        <taxon>Absidia</taxon>
    </lineage>
</organism>
<evidence type="ECO:0000256" key="4">
    <source>
        <dbReference type="RuleBase" id="RU000304"/>
    </source>
</evidence>
<dbReference type="OrthoDB" id="4062651at2759"/>
<dbReference type="SUPFAM" id="SSF56112">
    <property type="entry name" value="Protein kinase-like (PK-like)"/>
    <property type="match status" value="1"/>
</dbReference>
<evidence type="ECO:0000256" key="1">
    <source>
        <dbReference type="ARBA" id="ARBA00022741"/>
    </source>
</evidence>
<dbReference type="GO" id="GO:0035556">
    <property type="term" value="P:intracellular signal transduction"/>
    <property type="evidence" value="ECO:0007669"/>
    <property type="project" value="TreeGrafter"/>
</dbReference>
<dbReference type="PANTHER" id="PTHR48015">
    <property type="entry name" value="SERINE/THREONINE-PROTEIN KINASE TAO"/>
    <property type="match status" value="1"/>
</dbReference>
<comment type="similarity">
    <text evidence="4">Belongs to the protein kinase superfamily.</text>
</comment>
<keyword evidence="1 3" id="KW-0547">Nucleotide-binding</keyword>
<dbReference type="GO" id="GO:0043408">
    <property type="term" value="P:regulation of MAPK cascade"/>
    <property type="evidence" value="ECO:0007669"/>
    <property type="project" value="TreeGrafter"/>
</dbReference>
<keyword evidence="4" id="KW-0808">Transferase</keyword>
<dbReference type="GO" id="GO:0005737">
    <property type="term" value="C:cytoplasm"/>
    <property type="evidence" value="ECO:0007669"/>
    <property type="project" value="TreeGrafter"/>
</dbReference>
<accession>A0A163J5J6</accession>
<protein>
    <recommendedName>
        <fullName evidence="6">Protein kinase domain-containing protein</fullName>
    </recommendedName>
</protein>
<dbReference type="GO" id="GO:0004674">
    <property type="term" value="F:protein serine/threonine kinase activity"/>
    <property type="evidence" value="ECO:0007669"/>
    <property type="project" value="UniProtKB-KW"/>
</dbReference>
<dbReference type="InterPro" id="IPR050285">
    <property type="entry name" value="STE20_Ser/Thr_kinase"/>
</dbReference>
<evidence type="ECO:0000256" key="2">
    <source>
        <dbReference type="ARBA" id="ARBA00022840"/>
    </source>
</evidence>
<evidence type="ECO:0000256" key="3">
    <source>
        <dbReference type="PROSITE-ProRule" id="PRU10141"/>
    </source>
</evidence>
<evidence type="ECO:0000313" key="7">
    <source>
        <dbReference type="EMBL" id="SAL97305.1"/>
    </source>
</evidence>
<feature type="domain" description="Protein kinase" evidence="6">
    <location>
        <begin position="153"/>
        <end position="405"/>
    </location>
</feature>
<evidence type="ECO:0000313" key="8">
    <source>
        <dbReference type="Proteomes" id="UP000078561"/>
    </source>
</evidence>
<gene>
    <name evidence="7" type="primary">ABSGL_02792.1 scaffold 3929</name>
</gene>
<feature type="region of interest" description="Disordered" evidence="5">
    <location>
        <begin position="1"/>
        <end position="127"/>
    </location>
</feature>
<keyword evidence="8" id="KW-1185">Reference proteome</keyword>
<keyword evidence="4" id="KW-0723">Serine/threonine-protein kinase</keyword>
<sequence>MPTTTRPSFQLPTPPSQSPPPNKVPTGRRLSSATTVTTTLPITTLKKSAPATPPWRPPGYWKMPDIIQETWKQKQQPPSRRPDPPKPSTSHHTNKPRWVNVGKAPDHFPLPTPRRSTATTTTAPPKPHAVFDAKLRKVLPRAKLLAANPKVYYTGTEQVGSGANGAVIRAVSRQKTPVAIKRCFIEDHDTHHHSYVLRELRIMGRLSHVNLIHLEAACLYEDHLWMAMELMACSVFGLLFNTTVGLDEPTTVLVVRNCLEGLVYLHSKNYMHRDVKSENILLGHNGQVKLADFGLATPVSHQNSARLGTAKWMAPEVVTESFYTENVDVWSLGITLIEMMDRVPPLYYLENTVDIYQEILYGKQPSFHFTTPSTALQNLLDWMLNPDGHHRPMAKDVLQNLDQFISKGHLKCALPSDLAKLVQEVFPV</sequence>
<dbReference type="InParanoid" id="A0A163J5J6"/>
<dbReference type="InterPro" id="IPR011009">
    <property type="entry name" value="Kinase-like_dom_sf"/>
</dbReference>
<dbReference type="STRING" id="4829.A0A163J5J6"/>
<reference evidence="7" key="1">
    <citation type="submission" date="2016-04" db="EMBL/GenBank/DDBJ databases">
        <authorList>
            <person name="Evans L.H."/>
            <person name="Alamgir A."/>
            <person name="Owens N."/>
            <person name="Weber N.D."/>
            <person name="Virtaneva K."/>
            <person name="Barbian K."/>
            <person name="Babar A."/>
            <person name="Rosenke K."/>
        </authorList>
    </citation>
    <scope>NUCLEOTIDE SEQUENCE [LARGE SCALE GENOMIC DNA]</scope>
    <source>
        <strain evidence="7">CBS 101.48</strain>
    </source>
</reference>
<dbReference type="Proteomes" id="UP000078561">
    <property type="component" value="Unassembled WGS sequence"/>
</dbReference>
<feature type="compositionally biased region" description="Pro residues" evidence="5">
    <location>
        <begin position="12"/>
        <end position="23"/>
    </location>
</feature>
<dbReference type="SMART" id="SM00220">
    <property type="entry name" value="S_TKc"/>
    <property type="match status" value="1"/>
</dbReference>
<feature type="compositionally biased region" description="Low complexity" evidence="5">
    <location>
        <begin position="113"/>
        <end position="123"/>
    </location>
</feature>
<dbReference type="PROSITE" id="PS00107">
    <property type="entry name" value="PROTEIN_KINASE_ATP"/>
    <property type="match status" value="1"/>
</dbReference>